<gene>
    <name evidence="1" type="ORF">JI750_08930</name>
</gene>
<reference evidence="1 2" key="1">
    <citation type="submission" date="2021-01" db="EMBL/GenBank/DDBJ databases">
        <title>Genome seq and assembly of Flavobacterium sp. GN10.</title>
        <authorList>
            <person name="Chhetri G."/>
        </authorList>
    </citation>
    <scope>NUCLEOTIDE SEQUENCE [LARGE SCALE GENOMIC DNA]</scope>
    <source>
        <strain evidence="1 2">GN10</strain>
    </source>
</reference>
<comment type="caution">
    <text evidence="1">The sequence shown here is derived from an EMBL/GenBank/DDBJ whole genome shotgun (WGS) entry which is preliminary data.</text>
</comment>
<dbReference type="Proteomes" id="UP000603728">
    <property type="component" value="Unassembled WGS sequence"/>
</dbReference>
<dbReference type="EMBL" id="JAERSF010000002">
    <property type="protein sequence ID" value="MBL0737004.1"/>
    <property type="molecule type" value="Genomic_DNA"/>
</dbReference>
<organism evidence="1 2">
    <name type="scientific">Flavobacterium tagetis</name>
    <dbReference type="NCBI Taxonomy" id="2801336"/>
    <lineage>
        <taxon>Bacteria</taxon>
        <taxon>Pseudomonadati</taxon>
        <taxon>Bacteroidota</taxon>
        <taxon>Flavobacteriia</taxon>
        <taxon>Flavobacteriales</taxon>
        <taxon>Flavobacteriaceae</taxon>
        <taxon>Flavobacterium</taxon>
    </lineage>
</organism>
<name>A0ABS1KC12_9FLAO</name>
<evidence type="ECO:0000313" key="2">
    <source>
        <dbReference type="Proteomes" id="UP000603728"/>
    </source>
</evidence>
<keyword evidence="2" id="KW-1185">Reference proteome</keyword>
<evidence type="ECO:0008006" key="3">
    <source>
        <dbReference type="Google" id="ProtNLM"/>
    </source>
</evidence>
<dbReference type="Gene3D" id="3.40.50.1110">
    <property type="entry name" value="SGNH hydrolase"/>
    <property type="match status" value="1"/>
</dbReference>
<sequence>MKKYILVLGIIVSCLIISCKNFTSENSITSDGISKPQAPNAIGPPRVLFIGNNQTEYFVSAPTLFQELCNANNKNVNVQQLITMGVPLDKVYYTNKTEANQNFSTIDKDGNYYDFVILQESPQIALTNLEKYRSNLKLIAEKIHKNSPDVAIYVYQNMTPLPYTDSDYTNYYKELRKNTILATAFIKNAGILKIGDAVKDAYRGKNGYNYLKNSTDHLCYGQNTPHFLNDGGFLQAVLLYNTIFEEKPIIPKKLILSTGTGDNDNMRKQEVSKAISDPVALEEIAFSNR</sequence>
<dbReference type="RefSeq" id="WP_202000514.1">
    <property type="nucleotide sequence ID" value="NZ_JAERSF010000002.1"/>
</dbReference>
<evidence type="ECO:0000313" key="1">
    <source>
        <dbReference type="EMBL" id="MBL0737004.1"/>
    </source>
</evidence>
<dbReference type="PROSITE" id="PS51257">
    <property type="entry name" value="PROKAR_LIPOPROTEIN"/>
    <property type="match status" value="1"/>
</dbReference>
<protein>
    <recommendedName>
        <fullName evidence="3">SGNH/GDSL hydrolase family protein</fullName>
    </recommendedName>
</protein>
<accession>A0ABS1KC12</accession>
<dbReference type="InterPro" id="IPR036514">
    <property type="entry name" value="SGNH_hydro_sf"/>
</dbReference>
<proteinExistence type="predicted"/>